<feature type="compositionally biased region" description="Low complexity" evidence="1">
    <location>
        <begin position="9"/>
        <end position="25"/>
    </location>
</feature>
<feature type="compositionally biased region" description="Basic and acidic residues" evidence="1">
    <location>
        <begin position="96"/>
        <end position="106"/>
    </location>
</feature>
<dbReference type="Proteomes" id="UP000231693">
    <property type="component" value="Unassembled WGS sequence"/>
</dbReference>
<feature type="transmembrane region" description="Helical" evidence="2">
    <location>
        <begin position="121"/>
        <end position="141"/>
    </location>
</feature>
<protein>
    <recommendedName>
        <fullName evidence="5">DUF3043 family protein</fullName>
    </recommendedName>
</protein>
<dbReference type="EMBL" id="PGFE01000002">
    <property type="protein sequence ID" value="PJJ74030.1"/>
    <property type="molecule type" value="Genomic_DNA"/>
</dbReference>
<dbReference type="Pfam" id="PF11241">
    <property type="entry name" value="DUF3043"/>
    <property type="match status" value="1"/>
</dbReference>
<comment type="caution">
    <text evidence="3">The sequence shown here is derived from an EMBL/GenBank/DDBJ whole genome shotgun (WGS) entry which is preliminary data.</text>
</comment>
<sequence>MFSRDKTSTTDAATSDAPVTDAPTTQGVTDAPVVDASAAGDPVGVTTKGRPTPRRREAEAANKRPLVPTDRRAAAKAARAQMREERHKQQLALQSGDEKHLPPRDKGPVKRYVRDYVDARWNLGEFFLIVALVSLGLMIATVNAPVISVYVTLGLYLIVFATVIDAIIMWQRLKRKIKAKFGEVPSGTTMYAVMRAFQIRRARLPKPRHKKHGVYPE</sequence>
<reference evidence="3 4" key="1">
    <citation type="submission" date="2017-11" db="EMBL/GenBank/DDBJ databases">
        <title>Genomic Encyclopedia of Archaeal and Bacterial Type Strains, Phase II (KMG-II): From Individual Species to Whole Genera.</title>
        <authorList>
            <person name="Goeker M."/>
        </authorList>
    </citation>
    <scope>NUCLEOTIDE SEQUENCE [LARGE SCALE GENOMIC DNA]</scope>
    <source>
        <strain evidence="3 4">DSM 25478</strain>
    </source>
</reference>
<keyword evidence="4" id="KW-1185">Reference proteome</keyword>
<proteinExistence type="predicted"/>
<dbReference type="AlphaFoldDB" id="A0A2M9CQ26"/>
<gene>
    <name evidence="3" type="ORF">CLV28_1519</name>
</gene>
<evidence type="ECO:0000256" key="1">
    <source>
        <dbReference type="SAM" id="MobiDB-lite"/>
    </source>
</evidence>
<feature type="transmembrane region" description="Helical" evidence="2">
    <location>
        <begin position="147"/>
        <end position="170"/>
    </location>
</feature>
<feature type="region of interest" description="Disordered" evidence="1">
    <location>
        <begin position="1"/>
        <end position="106"/>
    </location>
</feature>
<keyword evidence="2" id="KW-0812">Transmembrane</keyword>
<evidence type="ECO:0008006" key="5">
    <source>
        <dbReference type="Google" id="ProtNLM"/>
    </source>
</evidence>
<keyword evidence="2" id="KW-1133">Transmembrane helix</keyword>
<organism evidence="3 4">
    <name type="scientific">Sediminihabitans luteus</name>
    <dbReference type="NCBI Taxonomy" id="1138585"/>
    <lineage>
        <taxon>Bacteria</taxon>
        <taxon>Bacillati</taxon>
        <taxon>Actinomycetota</taxon>
        <taxon>Actinomycetes</taxon>
        <taxon>Micrococcales</taxon>
        <taxon>Cellulomonadaceae</taxon>
        <taxon>Sediminihabitans</taxon>
    </lineage>
</organism>
<evidence type="ECO:0000313" key="3">
    <source>
        <dbReference type="EMBL" id="PJJ74030.1"/>
    </source>
</evidence>
<accession>A0A2M9CQ26</accession>
<evidence type="ECO:0000256" key="2">
    <source>
        <dbReference type="SAM" id="Phobius"/>
    </source>
</evidence>
<dbReference type="RefSeq" id="WP_239073089.1">
    <property type="nucleotide sequence ID" value="NZ_BOOX01000002.1"/>
</dbReference>
<keyword evidence="2" id="KW-0472">Membrane</keyword>
<name>A0A2M9CQ26_9CELL</name>
<evidence type="ECO:0000313" key="4">
    <source>
        <dbReference type="Proteomes" id="UP000231693"/>
    </source>
</evidence>
<dbReference type="InterPro" id="IPR021403">
    <property type="entry name" value="DUF3043"/>
</dbReference>